<feature type="transmembrane region" description="Helical" evidence="6">
    <location>
        <begin position="86"/>
        <end position="103"/>
    </location>
</feature>
<proteinExistence type="predicted"/>
<accession>A0ABV8J6G2</accession>
<gene>
    <name evidence="8" type="ORF">ACFO0C_43630</name>
</gene>
<dbReference type="InterPro" id="IPR013525">
    <property type="entry name" value="ABC2_TM"/>
</dbReference>
<evidence type="ECO:0000256" key="2">
    <source>
        <dbReference type="ARBA" id="ARBA00022692"/>
    </source>
</evidence>
<dbReference type="PANTHER" id="PTHR43229:SF2">
    <property type="entry name" value="NODULATION PROTEIN J"/>
    <property type="match status" value="1"/>
</dbReference>
<feature type="compositionally biased region" description="Low complexity" evidence="5">
    <location>
        <begin position="1"/>
        <end position="17"/>
    </location>
</feature>
<dbReference type="Pfam" id="PF01061">
    <property type="entry name" value="ABC2_membrane"/>
    <property type="match status" value="1"/>
</dbReference>
<keyword evidence="9" id="KW-1185">Reference proteome</keyword>
<evidence type="ECO:0000313" key="9">
    <source>
        <dbReference type="Proteomes" id="UP001595867"/>
    </source>
</evidence>
<dbReference type="PANTHER" id="PTHR43229">
    <property type="entry name" value="NODULATION PROTEIN J"/>
    <property type="match status" value="1"/>
</dbReference>
<sequence>TAAAAAAPAGPAPAGAAERVHLSPPSAPAQRGPAGSALTGQIGYALLGLRRDPLSVFFSIVFPALLLVLFPLVFGDGRVHGMAMAQYLLAGMIAYTAALTAFVDMPESVVGARAGGVLKRLRGTPLPMRWYFTGRIGASLAVALLAAALLIVVGTGFVDARLPVAHLPALLLAIVTGSLCFGALALAVAALMPPPARYSP</sequence>
<reference evidence="9" key="1">
    <citation type="journal article" date="2019" name="Int. J. Syst. Evol. Microbiol.">
        <title>The Global Catalogue of Microorganisms (GCM) 10K type strain sequencing project: providing services to taxonomists for standard genome sequencing and annotation.</title>
        <authorList>
            <consortium name="The Broad Institute Genomics Platform"/>
            <consortium name="The Broad Institute Genome Sequencing Center for Infectious Disease"/>
            <person name="Wu L."/>
            <person name="Ma J."/>
        </authorList>
    </citation>
    <scope>NUCLEOTIDE SEQUENCE [LARGE SCALE GENOMIC DNA]</scope>
    <source>
        <strain evidence="9">TBRC 5832</strain>
    </source>
</reference>
<keyword evidence="3 6" id="KW-1133">Transmembrane helix</keyword>
<comment type="caution">
    <text evidence="8">The sequence shown here is derived from an EMBL/GenBank/DDBJ whole genome shotgun (WGS) entry which is preliminary data.</text>
</comment>
<evidence type="ECO:0000256" key="5">
    <source>
        <dbReference type="SAM" id="MobiDB-lite"/>
    </source>
</evidence>
<feature type="domain" description="ABC-2 type transporter transmembrane" evidence="7">
    <location>
        <begin position="48"/>
        <end position="193"/>
    </location>
</feature>
<keyword evidence="4 6" id="KW-0472">Membrane</keyword>
<evidence type="ECO:0000256" key="3">
    <source>
        <dbReference type="ARBA" id="ARBA00022989"/>
    </source>
</evidence>
<dbReference type="RefSeq" id="WP_378072744.1">
    <property type="nucleotide sequence ID" value="NZ_JBHSBL010000029.1"/>
</dbReference>
<organism evidence="8 9">
    <name type="scientific">Actinoplanes subglobosus</name>
    <dbReference type="NCBI Taxonomy" id="1547892"/>
    <lineage>
        <taxon>Bacteria</taxon>
        <taxon>Bacillati</taxon>
        <taxon>Actinomycetota</taxon>
        <taxon>Actinomycetes</taxon>
        <taxon>Micromonosporales</taxon>
        <taxon>Micromonosporaceae</taxon>
        <taxon>Actinoplanes</taxon>
    </lineage>
</organism>
<dbReference type="InterPro" id="IPR051784">
    <property type="entry name" value="Nod_factor_ABC_transporter"/>
</dbReference>
<dbReference type="Proteomes" id="UP001595867">
    <property type="component" value="Unassembled WGS sequence"/>
</dbReference>
<keyword evidence="2 6" id="KW-0812">Transmembrane</keyword>
<name>A0ABV8J6G2_9ACTN</name>
<evidence type="ECO:0000256" key="4">
    <source>
        <dbReference type="ARBA" id="ARBA00023136"/>
    </source>
</evidence>
<evidence type="ECO:0000256" key="1">
    <source>
        <dbReference type="ARBA" id="ARBA00004141"/>
    </source>
</evidence>
<comment type="subcellular location">
    <subcellularLocation>
        <location evidence="1">Membrane</location>
        <topology evidence="1">Multi-pass membrane protein</topology>
    </subcellularLocation>
</comment>
<feature type="transmembrane region" description="Helical" evidence="6">
    <location>
        <begin position="136"/>
        <end position="158"/>
    </location>
</feature>
<feature type="transmembrane region" description="Helical" evidence="6">
    <location>
        <begin position="170"/>
        <end position="192"/>
    </location>
</feature>
<dbReference type="EMBL" id="JBHSBL010000029">
    <property type="protein sequence ID" value="MFC4071869.1"/>
    <property type="molecule type" value="Genomic_DNA"/>
</dbReference>
<feature type="non-terminal residue" evidence="8">
    <location>
        <position position="1"/>
    </location>
</feature>
<feature type="region of interest" description="Disordered" evidence="5">
    <location>
        <begin position="1"/>
        <end position="34"/>
    </location>
</feature>
<evidence type="ECO:0000256" key="6">
    <source>
        <dbReference type="SAM" id="Phobius"/>
    </source>
</evidence>
<evidence type="ECO:0000313" key="8">
    <source>
        <dbReference type="EMBL" id="MFC4071869.1"/>
    </source>
</evidence>
<feature type="transmembrane region" description="Helical" evidence="6">
    <location>
        <begin position="54"/>
        <end position="74"/>
    </location>
</feature>
<evidence type="ECO:0000259" key="7">
    <source>
        <dbReference type="Pfam" id="PF01061"/>
    </source>
</evidence>
<protein>
    <submittedName>
        <fullName evidence="8">ABC transporter permease</fullName>
    </submittedName>
</protein>